<protein>
    <submittedName>
        <fullName evidence="1">Uncharacterized protein</fullName>
    </submittedName>
</protein>
<proteinExistence type="predicted"/>
<dbReference type="RefSeq" id="XP_007676761.1">
    <property type="nucleotide sequence ID" value="XM_007678571.1"/>
</dbReference>
<name>M2N9S9_BAUPA</name>
<organism evidence="1 2">
    <name type="scientific">Baudoinia panamericana (strain UAMH 10762)</name>
    <name type="common">Angels' share fungus</name>
    <name type="synonym">Baudoinia compniacensis (strain UAMH 10762)</name>
    <dbReference type="NCBI Taxonomy" id="717646"/>
    <lineage>
        <taxon>Eukaryota</taxon>
        <taxon>Fungi</taxon>
        <taxon>Dikarya</taxon>
        <taxon>Ascomycota</taxon>
        <taxon>Pezizomycotina</taxon>
        <taxon>Dothideomycetes</taxon>
        <taxon>Dothideomycetidae</taxon>
        <taxon>Mycosphaerellales</taxon>
        <taxon>Teratosphaeriaceae</taxon>
        <taxon>Baudoinia</taxon>
    </lineage>
</organism>
<dbReference type="Proteomes" id="UP000011761">
    <property type="component" value="Unassembled WGS sequence"/>
</dbReference>
<accession>M2N9S9</accession>
<evidence type="ECO:0000313" key="2">
    <source>
        <dbReference type="Proteomes" id="UP000011761"/>
    </source>
</evidence>
<feature type="non-terminal residue" evidence="1">
    <location>
        <position position="56"/>
    </location>
</feature>
<dbReference type="EMBL" id="KB445556">
    <property type="protein sequence ID" value="EMC95565.1"/>
    <property type="molecule type" value="Genomic_DNA"/>
</dbReference>
<evidence type="ECO:0000313" key="1">
    <source>
        <dbReference type="EMBL" id="EMC95565.1"/>
    </source>
</evidence>
<reference evidence="1 2" key="1">
    <citation type="journal article" date="2012" name="PLoS Pathog.">
        <title>Diverse lifestyles and strategies of plant pathogenesis encoded in the genomes of eighteen Dothideomycetes fungi.</title>
        <authorList>
            <person name="Ohm R.A."/>
            <person name="Feau N."/>
            <person name="Henrissat B."/>
            <person name="Schoch C.L."/>
            <person name="Horwitz B.A."/>
            <person name="Barry K.W."/>
            <person name="Condon B.J."/>
            <person name="Copeland A.C."/>
            <person name="Dhillon B."/>
            <person name="Glaser F."/>
            <person name="Hesse C.N."/>
            <person name="Kosti I."/>
            <person name="LaButti K."/>
            <person name="Lindquist E.A."/>
            <person name="Lucas S."/>
            <person name="Salamov A.A."/>
            <person name="Bradshaw R.E."/>
            <person name="Ciuffetti L."/>
            <person name="Hamelin R.C."/>
            <person name="Kema G.H.J."/>
            <person name="Lawrence C."/>
            <person name="Scott J.A."/>
            <person name="Spatafora J.W."/>
            <person name="Turgeon B.G."/>
            <person name="de Wit P.J.G.M."/>
            <person name="Zhong S."/>
            <person name="Goodwin S.B."/>
            <person name="Grigoriev I.V."/>
        </authorList>
    </citation>
    <scope>NUCLEOTIDE SEQUENCE [LARGE SCALE GENOMIC DNA]</scope>
    <source>
        <strain evidence="1 2">UAMH 10762</strain>
    </source>
</reference>
<dbReference type="AlphaFoldDB" id="M2N9S9"/>
<keyword evidence="2" id="KW-1185">Reference proteome</keyword>
<gene>
    <name evidence="1" type="ORF">BAUCODRAFT_34315</name>
</gene>
<dbReference type="HOGENOM" id="CLU_3019759_0_0_1"/>
<dbReference type="KEGG" id="bcom:BAUCODRAFT_34315"/>
<sequence length="56" mass="5972">MDCNSASNCLALSLIAMDSVAPVGTATCCKEGVEATMHLHILGEKHYGKSLRFRCS</sequence>
<dbReference type="GeneID" id="19112386"/>